<gene>
    <name evidence="1" type="ORF">SAMN05216495_102205</name>
</gene>
<dbReference type="RefSeq" id="WP_074704573.1">
    <property type="nucleotide sequence ID" value="NZ_FNOP01000002.1"/>
</dbReference>
<dbReference type="EMBL" id="FNOP01000002">
    <property type="protein sequence ID" value="SDW55210.1"/>
    <property type="molecule type" value="Genomic_DNA"/>
</dbReference>
<evidence type="ECO:0000313" key="1">
    <source>
        <dbReference type="EMBL" id="SDW55210.1"/>
    </source>
</evidence>
<comment type="caution">
    <text evidence="1">The sequence shown here is derived from an EMBL/GenBank/DDBJ whole genome shotgun (WGS) entry which is preliminary data.</text>
</comment>
<dbReference type="InterPro" id="IPR011050">
    <property type="entry name" value="Pectin_lyase_fold/virulence"/>
</dbReference>
<dbReference type="SUPFAM" id="SSF51126">
    <property type="entry name" value="Pectin lyase-like"/>
    <property type="match status" value="1"/>
</dbReference>
<accession>A0A1H2UGH6</accession>
<dbReference type="AlphaFoldDB" id="A0A1H2UGH6"/>
<reference evidence="1 2" key="1">
    <citation type="submission" date="2016-10" db="EMBL/GenBank/DDBJ databases">
        <authorList>
            <person name="Varghese N."/>
            <person name="Submissions S."/>
        </authorList>
    </citation>
    <scope>NUCLEOTIDE SEQUENCE [LARGE SCALE GENOMIC DNA]</scope>
    <source>
        <strain evidence="1 2">WCC6</strain>
    </source>
</reference>
<evidence type="ECO:0008006" key="3">
    <source>
        <dbReference type="Google" id="ProtNLM"/>
    </source>
</evidence>
<dbReference type="Gene3D" id="2.160.20.10">
    <property type="entry name" value="Single-stranded right-handed beta-helix, Pectin lyase-like"/>
    <property type="match status" value="1"/>
</dbReference>
<evidence type="ECO:0000313" key="2">
    <source>
        <dbReference type="Proteomes" id="UP000182379"/>
    </source>
</evidence>
<dbReference type="Proteomes" id="UP000182379">
    <property type="component" value="Unassembled WGS sequence"/>
</dbReference>
<dbReference type="InterPro" id="IPR012334">
    <property type="entry name" value="Pectin_lyas_fold"/>
</dbReference>
<sequence length="266" mass="29627">MKRIGKLWTDLIRALLLCMALVLGLTAGAFAAPRKTVLVHNVQEMMEALDDHTEVILAPGRYNLSTWLASTAAGQVIHRFPWNPLSPPGLYMAYEDLELAGFQDLTIRGQDTEKITAEIVTEDPYTPVLHFRNCQNFRLAHLRVGHSLQAGRCSGAVLKLDLVQDARLENLDLYGCGTYGYEALGCESVTLRDSVIRSCTYGLINAIECRDMKIIRTLFKDTSTNLPFFAVAQSRLELIDCTFKNVQGRINDMDLAGGTVSQMVER</sequence>
<protein>
    <recommendedName>
        <fullName evidence="3">Right handed beta helix domain-containing protein</fullName>
    </recommendedName>
</protein>
<organism evidence="1 2">
    <name type="scientific">Acidaminococcus fermentans</name>
    <dbReference type="NCBI Taxonomy" id="905"/>
    <lineage>
        <taxon>Bacteria</taxon>
        <taxon>Bacillati</taxon>
        <taxon>Bacillota</taxon>
        <taxon>Negativicutes</taxon>
        <taxon>Acidaminococcales</taxon>
        <taxon>Acidaminococcaceae</taxon>
        <taxon>Acidaminococcus</taxon>
    </lineage>
</organism>
<name>A0A1H2UGH6_ACIFE</name>
<proteinExistence type="predicted"/>